<keyword evidence="2" id="KW-0805">Transcription regulation</keyword>
<name>A0A8J3E8X0_9GAMM</name>
<keyword evidence="3" id="KW-0238">DNA-binding</keyword>
<dbReference type="GO" id="GO:0003700">
    <property type="term" value="F:DNA-binding transcription factor activity"/>
    <property type="evidence" value="ECO:0007669"/>
    <property type="project" value="InterPro"/>
</dbReference>
<keyword evidence="5" id="KW-0804">Transcription</keyword>
<dbReference type="Pfam" id="PF03466">
    <property type="entry name" value="LysR_substrate"/>
    <property type="match status" value="1"/>
</dbReference>
<dbReference type="CDD" id="cd08411">
    <property type="entry name" value="PBP2_OxyR"/>
    <property type="match status" value="1"/>
</dbReference>
<dbReference type="InterPro" id="IPR000847">
    <property type="entry name" value="LysR_HTH_N"/>
</dbReference>
<dbReference type="PANTHER" id="PTHR30346:SF26">
    <property type="entry name" value="HYDROGEN PEROXIDE-INDUCIBLE GENES ACTIVATOR"/>
    <property type="match status" value="1"/>
</dbReference>
<reference evidence="7" key="2">
    <citation type="submission" date="2020-09" db="EMBL/GenBank/DDBJ databases">
        <authorList>
            <person name="Sun Q."/>
            <person name="Zhou Y."/>
        </authorList>
    </citation>
    <scope>NUCLEOTIDE SEQUENCE</scope>
    <source>
        <strain evidence="7">CGMCC 1.15758</strain>
    </source>
</reference>
<evidence type="ECO:0000256" key="1">
    <source>
        <dbReference type="ARBA" id="ARBA00009437"/>
    </source>
</evidence>
<keyword evidence="8" id="KW-1185">Reference proteome</keyword>
<evidence type="ECO:0000313" key="8">
    <source>
        <dbReference type="Proteomes" id="UP000636949"/>
    </source>
</evidence>
<feature type="domain" description="HTH lysR-type" evidence="6">
    <location>
        <begin position="1"/>
        <end position="58"/>
    </location>
</feature>
<dbReference type="SUPFAM" id="SSF53850">
    <property type="entry name" value="Periplasmic binding protein-like II"/>
    <property type="match status" value="1"/>
</dbReference>
<evidence type="ECO:0000313" key="7">
    <source>
        <dbReference type="EMBL" id="GGF94656.1"/>
    </source>
</evidence>
<evidence type="ECO:0000259" key="6">
    <source>
        <dbReference type="PROSITE" id="PS50931"/>
    </source>
</evidence>
<gene>
    <name evidence="7" type="primary">oxyR</name>
    <name evidence="7" type="ORF">GCM10010995_09860</name>
</gene>
<dbReference type="Pfam" id="PF00126">
    <property type="entry name" value="HTH_1"/>
    <property type="match status" value="1"/>
</dbReference>
<protein>
    <submittedName>
        <fullName evidence="7">LysR family transcriptional regulator</fullName>
    </submittedName>
</protein>
<dbReference type="EMBL" id="BMJS01000008">
    <property type="protein sequence ID" value="GGF94656.1"/>
    <property type="molecule type" value="Genomic_DNA"/>
</dbReference>
<comment type="caution">
    <text evidence="7">The sequence shown here is derived from an EMBL/GenBank/DDBJ whole genome shotgun (WGS) entry which is preliminary data.</text>
</comment>
<dbReference type="SUPFAM" id="SSF46785">
    <property type="entry name" value="Winged helix' DNA-binding domain"/>
    <property type="match status" value="1"/>
</dbReference>
<dbReference type="Gene3D" id="3.40.190.10">
    <property type="entry name" value="Periplasmic binding protein-like II"/>
    <property type="match status" value="2"/>
</dbReference>
<dbReference type="PROSITE" id="PS50931">
    <property type="entry name" value="HTH_LYSR"/>
    <property type="match status" value="1"/>
</dbReference>
<reference evidence="7" key="1">
    <citation type="journal article" date="2014" name="Int. J. Syst. Evol. Microbiol.">
        <title>Complete genome sequence of Corynebacterium casei LMG S-19264T (=DSM 44701T), isolated from a smear-ripened cheese.</title>
        <authorList>
            <consortium name="US DOE Joint Genome Institute (JGI-PGF)"/>
            <person name="Walter F."/>
            <person name="Albersmeier A."/>
            <person name="Kalinowski J."/>
            <person name="Ruckert C."/>
        </authorList>
    </citation>
    <scope>NUCLEOTIDE SEQUENCE</scope>
    <source>
        <strain evidence="7">CGMCC 1.15758</strain>
    </source>
</reference>
<dbReference type="InterPro" id="IPR036390">
    <property type="entry name" value="WH_DNA-bd_sf"/>
</dbReference>
<dbReference type="InterPro" id="IPR005119">
    <property type="entry name" value="LysR_subst-bd"/>
</dbReference>
<dbReference type="FunFam" id="1.10.10.10:FF:000001">
    <property type="entry name" value="LysR family transcriptional regulator"/>
    <property type="match status" value="1"/>
</dbReference>
<keyword evidence="4" id="KW-0010">Activator</keyword>
<organism evidence="7 8">
    <name type="scientific">Cysteiniphilum litorale</name>
    <dbReference type="NCBI Taxonomy" id="2056700"/>
    <lineage>
        <taxon>Bacteria</taxon>
        <taxon>Pseudomonadati</taxon>
        <taxon>Pseudomonadota</taxon>
        <taxon>Gammaproteobacteria</taxon>
        <taxon>Thiotrichales</taxon>
        <taxon>Fastidiosibacteraceae</taxon>
        <taxon>Cysteiniphilum</taxon>
    </lineage>
</organism>
<dbReference type="PANTHER" id="PTHR30346">
    <property type="entry name" value="TRANSCRIPTIONAL DUAL REGULATOR HCAR-RELATED"/>
    <property type="match status" value="1"/>
</dbReference>
<comment type="similarity">
    <text evidence="1">Belongs to the LysR transcriptional regulatory family.</text>
</comment>
<dbReference type="GO" id="GO:0003677">
    <property type="term" value="F:DNA binding"/>
    <property type="evidence" value="ECO:0007669"/>
    <property type="project" value="UniProtKB-KW"/>
</dbReference>
<dbReference type="Proteomes" id="UP000636949">
    <property type="component" value="Unassembled WGS sequence"/>
</dbReference>
<evidence type="ECO:0000256" key="5">
    <source>
        <dbReference type="ARBA" id="ARBA00023163"/>
    </source>
</evidence>
<evidence type="ECO:0000256" key="4">
    <source>
        <dbReference type="ARBA" id="ARBA00023159"/>
    </source>
</evidence>
<dbReference type="Gene3D" id="1.10.10.10">
    <property type="entry name" value="Winged helix-like DNA-binding domain superfamily/Winged helix DNA-binding domain"/>
    <property type="match status" value="1"/>
</dbReference>
<dbReference type="InterPro" id="IPR036388">
    <property type="entry name" value="WH-like_DNA-bd_sf"/>
</dbReference>
<sequence length="295" mass="32945">MNIRDLEYIIAVAKHKNFNKAAQECFVSQPALSMQIKKLEDELGVAIFERFQKSVLVTAIGQQIIDKAQSLLTIVQDIKDLAATHNKTEDLLFRIGLFPTLAHYLLPQLIHTTLADKSPIKIYPIEEKSPILIQMLQSGKIDAALLAHDSLPQGLEFLPLFKDTFKLAVYDGHPLSQLPEIDISKLDDEAMLFLEKGHCLREQVLSLNINPAQSIQCNATGLETLRQMVIAKLGITIIPEIATLTSHNGIHYIDFKAPAPFREIGLVYRRGSAITKWLKAIELLVKKSVPSLASH</sequence>
<proteinExistence type="inferred from homology"/>
<dbReference type="PRINTS" id="PR00039">
    <property type="entry name" value="HTHLYSR"/>
</dbReference>
<accession>A0A8J3E8X0</accession>
<dbReference type="GO" id="GO:0032993">
    <property type="term" value="C:protein-DNA complex"/>
    <property type="evidence" value="ECO:0007669"/>
    <property type="project" value="TreeGrafter"/>
</dbReference>
<dbReference type="AlphaFoldDB" id="A0A8J3E8X0"/>
<evidence type="ECO:0000256" key="2">
    <source>
        <dbReference type="ARBA" id="ARBA00023015"/>
    </source>
</evidence>
<evidence type="ECO:0000256" key="3">
    <source>
        <dbReference type="ARBA" id="ARBA00023125"/>
    </source>
</evidence>